<evidence type="ECO:0000256" key="7">
    <source>
        <dbReference type="ARBA" id="ARBA00022846"/>
    </source>
</evidence>
<dbReference type="PROSITE" id="PS51640">
    <property type="entry name" value="MRG"/>
    <property type="match status" value="1"/>
</dbReference>
<dbReference type="Proteomes" id="UP000821837">
    <property type="component" value="Unassembled WGS sequence"/>
</dbReference>
<evidence type="ECO:0000256" key="16">
    <source>
        <dbReference type="ARBA" id="ARBA00080073"/>
    </source>
</evidence>
<keyword evidence="8" id="KW-0007">Acetylation</keyword>
<dbReference type="GO" id="GO:0005829">
    <property type="term" value="C:cytosol"/>
    <property type="evidence" value="ECO:0007669"/>
    <property type="project" value="UniProtKB-ARBA"/>
</dbReference>
<evidence type="ECO:0000256" key="1">
    <source>
        <dbReference type="ARBA" id="ARBA00004230"/>
    </source>
</evidence>
<feature type="compositionally biased region" description="Low complexity" evidence="17">
    <location>
        <begin position="68"/>
        <end position="86"/>
    </location>
</feature>
<dbReference type="InterPro" id="IPR041951">
    <property type="entry name" value="STARD10_START"/>
</dbReference>
<dbReference type="GO" id="GO:0031514">
    <property type="term" value="C:motile cilium"/>
    <property type="evidence" value="ECO:0007669"/>
    <property type="project" value="UniProtKB-SubCell"/>
</dbReference>
<dbReference type="InterPro" id="IPR002913">
    <property type="entry name" value="START_lipid-bd_dom"/>
</dbReference>
<evidence type="ECO:0000256" key="11">
    <source>
        <dbReference type="ARBA" id="ARBA00023121"/>
    </source>
</evidence>
<feature type="domain" description="START" evidence="18">
    <location>
        <begin position="400"/>
        <end position="592"/>
    </location>
</feature>
<accession>A0A9D4T1C2</accession>
<dbReference type="InterPro" id="IPR038217">
    <property type="entry name" value="MRG_C_sf"/>
</dbReference>
<evidence type="ECO:0000256" key="10">
    <source>
        <dbReference type="ARBA" id="ARBA00023069"/>
    </source>
</evidence>
<dbReference type="Gene3D" id="1.10.274.30">
    <property type="entry name" value="MRG domain"/>
    <property type="match status" value="1"/>
</dbReference>
<dbReference type="InterPro" id="IPR051213">
    <property type="entry name" value="START_lipid_transfer"/>
</dbReference>
<dbReference type="SMART" id="SM00234">
    <property type="entry name" value="START"/>
    <property type="match status" value="1"/>
</dbReference>
<dbReference type="VEuPathDB" id="VectorBase:RSAN_042119"/>
<sequence>MSTWDRCVAEEFILPNTLENRKLKKKLAEEAAQKLLQTGKSKKRKVPAILKETLDRKLRGRNRKERSGSVSSSGEESSAQSDSSEQQGDESEEEKDSEEEPEEIATDYNIEIPKVLRKTLEDDCYNITVKKKLVHLPCTPDVVDMLEAYLKHYAAKLAVTAAKNAKNNTSRQTPLDPSEYESRFSLCKEAMDGLRTIFSYTLANSLLYNEEKAQHKLVTSFCRPIRVSRSTTSRQSNEKATSDSSLLNMAPDVASTVKCRSRKSLHGTPDSKGTSSSPRRKRSASPPEKRTLRSVEPHSALNSPAKSTHDDSDNENLPLAVMIMGKSPRRRTASVCSVSSSVSAATSEAAPSTVANKFDCTILPSECLEENPASPALLYGAQHLLRLFGEVRIADDRDFERLKALADKHDGWKVEYKKKDTTVWTKSTQQTEFKMIKLHTAYKDVSPPLLFDVLMDPLYRKKWDVYMLESRDIGSLNPNNDVGYYAVRSPPPFRNRDFVLQRSWLQTDKEWLIINHSVFHESAPPKKGFVRAVSYLTGLVIQPDGGCGSKLTYVTQCDPKGSLPACFVNKLTQIFAPNMAKKLRKACLEYNEWKKAHQPSYKPWLHPEQISLPRLDVSRCVSTGHQELQEDILDESLVEEQEICSFEDLDNL</sequence>
<keyword evidence="4" id="KW-0813">Transport</keyword>
<dbReference type="Pfam" id="PF05712">
    <property type="entry name" value="MRG"/>
    <property type="match status" value="1"/>
</dbReference>
<feature type="compositionally biased region" description="Acidic residues" evidence="17">
    <location>
        <begin position="87"/>
        <end position="105"/>
    </location>
</feature>
<dbReference type="Gene3D" id="3.30.530.20">
    <property type="match status" value="1"/>
</dbReference>
<evidence type="ECO:0000256" key="3">
    <source>
        <dbReference type="ARBA" id="ARBA00004496"/>
    </source>
</evidence>
<feature type="region of interest" description="Disordered" evidence="17">
    <location>
        <begin position="35"/>
        <end position="108"/>
    </location>
</feature>
<dbReference type="PANTHER" id="PTHR19308:SF14">
    <property type="entry name" value="START DOMAIN-CONTAINING PROTEIN"/>
    <property type="match status" value="1"/>
</dbReference>
<dbReference type="PANTHER" id="PTHR19308">
    <property type="entry name" value="PHOSPHATIDYLCHOLINE TRANSFER PROTEIN"/>
    <property type="match status" value="1"/>
</dbReference>
<evidence type="ECO:0000256" key="6">
    <source>
        <dbReference type="ARBA" id="ARBA00022553"/>
    </source>
</evidence>
<proteinExistence type="predicted"/>
<reference evidence="19" key="2">
    <citation type="submission" date="2021-09" db="EMBL/GenBank/DDBJ databases">
        <authorList>
            <person name="Jia N."/>
            <person name="Wang J."/>
            <person name="Shi W."/>
            <person name="Du L."/>
            <person name="Sun Y."/>
            <person name="Zhan W."/>
            <person name="Jiang J."/>
            <person name="Wang Q."/>
            <person name="Zhang B."/>
            <person name="Ji P."/>
            <person name="Sakyi L.B."/>
            <person name="Cui X."/>
            <person name="Yuan T."/>
            <person name="Jiang B."/>
            <person name="Yang W."/>
            <person name="Lam T.T.-Y."/>
            <person name="Chang Q."/>
            <person name="Ding S."/>
            <person name="Wang X."/>
            <person name="Zhu J."/>
            <person name="Ruan X."/>
            <person name="Zhao L."/>
            <person name="Wei J."/>
            <person name="Que T."/>
            <person name="Du C."/>
            <person name="Cheng J."/>
            <person name="Dai P."/>
            <person name="Han X."/>
            <person name="Huang E."/>
            <person name="Gao Y."/>
            <person name="Liu J."/>
            <person name="Shao H."/>
            <person name="Ye R."/>
            <person name="Li L."/>
            <person name="Wei W."/>
            <person name="Wang X."/>
            <person name="Wang C."/>
            <person name="Huo Q."/>
            <person name="Li W."/>
            <person name="Guo W."/>
            <person name="Chen H."/>
            <person name="Chen S."/>
            <person name="Zhou L."/>
            <person name="Zhou L."/>
            <person name="Ni X."/>
            <person name="Tian J."/>
            <person name="Zhou Y."/>
            <person name="Sheng Y."/>
            <person name="Liu T."/>
            <person name="Pan Y."/>
            <person name="Xia L."/>
            <person name="Li J."/>
            <person name="Zhao F."/>
            <person name="Cao W."/>
        </authorList>
    </citation>
    <scope>NUCLEOTIDE SEQUENCE</scope>
    <source>
        <strain evidence="19">Rsan-2018</strain>
        <tissue evidence="19">Larvae</tissue>
    </source>
</reference>
<organism evidence="19 20">
    <name type="scientific">Rhipicephalus sanguineus</name>
    <name type="common">Brown dog tick</name>
    <name type="synonym">Ixodes sanguineus</name>
    <dbReference type="NCBI Taxonomy" id="34632"/>
    <lineage>
        <taxon>Eukaryota</taxon>
        <taxon>Metazoa</taxon>
        <taxon>Ecdysozoa</taxon>
        <taxon>Arthropoda</taxon>
        <taxon>Chelicerata</taxon>
        <taxon>Arachnida</taxon>
        <taxon>Acari</taxon>
        <taxon>Parasitiformes</taxon>
        <taxon>Ixodida</taxon>
        <taxon>Ixodoidea</taxon>
        <taxon>Ixodidae</taxon>
        <taxon>Rhipicephalinae</taxon>
        <taxon>Rhipicephalus</taxon>
        <taxon>Rhipicephalus</taxon>
    </lineage>
</organism>
<dbReference type="CDD" id="cd08871">
    <property type="entry name" value="START_STARD10-like"/>
    <property type="match status" value="1"/>
</dbReference>
<evidence type="ECO:0000259" key="18">
    <source>
        <dbReference type="PROSITE" id="PS50848"/>
    </source>
</evidence>
<evidence type="ECO:0000256" key="9">
    <source>
        <dbReference type="ARBA" id="ARBA00023055"/>
    </source>
</evidence>
<dbReference type="VEuPathDB" id="VectorBase:RSAN_054325"/>
<keyword evidence="20" id="KW-1185">Reference proteome</keyword>
<keyword evidence="9" id="KW-0445">Lipid transport</keyword>
<evidence type="ECO:0000313" key="20">
    <source>
        <dbReference type="Proteomes" id="UP000821837"/>
    </source>
</evidence>
<evidence type="ECO:0000256" key="14">
    <source>
        <dbReference type="ARBA" id="ARBA00070345"/>
    </source>
</evidence>
<evidence type="ECO:0000256" key="8">
    <source>
        <dbReference type="ARBA" id="ARBA00022990"/>
    </source>
</evidence>
<dbReference type="GO" id="GO:0016020">
    <property type="term" value="C:membrane"/>
    <property type="evidence" value="ECO:0007669"/>
    <property type="project" value="UniProtKB-SubCell"/>
</dbReference>
<evidence type="ECO:0000256" key="13">
    <source>
        <dbReference type="ARBA" id="ARBA00023273"/>
    </source>
</evidence>
<feature type="region of interest" description="Disordered" evidence="17">
    <location>
        <begin position="228"/>
        <end position="316"/>
    </location>
</feature>
<evidence type="ECO:0000256" key="2">
    <source>
        <dbReference type="ARBA" id="ARBA00004370"/>
    </source>
</evidence>
<keyword evidence="6" id="KW-0597">Phosphoprotein</keyword>
<dbReference type="Pfam" id="PF01852">
    <property type="entry name" value="START"/>
    <property type="match status" value="1"/>
</dbReference>
<gene>
    <name evidence="19" type="ORF">HPB52_007034</name>
</gene>
<dbReference type="AlphaFoldDB" id="A0A9D4T1C2"/>
<dbReference type="InterPro" id="IPR026541">
    <property type="entry name" value="MRG_dom"/>
</dbReference>
<comment type="subcellular location">
    <subcellularLocation>
        <location evidence="1">Cell projection</location>
        <location evidence="1">Cilium</location>
        <location evidence="1">Flagellum</location>
    </subcellularLocation>
    <subcellularLocation>
        <location evidence="3">Cytoplasm</location>
    </subcellularLocation>
    <subcellularLocation>
        <location evidence="2">Membrane</location>
    </subcellularLocation>
</comment>
<evidence type="ECO:0000256" key="17">
    <source>
        <dbReference type="SAM" id="MobiDB-lite"/>
    </source>
</evidence>
<keyword evidence="11" id="KW-0446">Lipid-binding</keyword>
<dbReference type="GO" id="GO:0006869">
    <property type="term" value="P:lipid transport"/>
    <property type="evidence" value="ECO:0007669"/>
    <property type="project" value="UniProtKB-KW"/>
</dbReference>
<dbReference type="InterPro" id="IPR023393">
    <property type="entry name" value="START-like_dom_sf"/>
</dbReference>
<name>A0A9D4T1C2_RHISA</name>
<dbReference type="GO" id="GO:0008289">
    <property type="term" value="F:lipid binding"/>
    <property type="evidence" value="ECO:0007669"/>
    <property type="project" value="UniProtKB-KW"/>
</dbReference>
<comment type="caution">
    <text evidence="19">The sequence shown here is derived from an EMBL/GenBank/DDBJ whole genome shotgun (WGS) entry which is preliminary data.</text>
</comment>
<keyword evidence="12" id="KW-0472">Membrane</keyword>
<dbReference type="FunFam" id="3.30.530.20:FF:000008">
    <property type="entry name" value="START domain containing 10"/>
    <property type="match status" value="1"/>
</dbReference>
<protein>
    <recommendedName>
        <fullName evidence="14">START domain-containing protein 10</fullName>
    </recommendedName>
    <alternativeName>
        <fullName evidence="15">PCTP-like protein</fullName>
    </alternativeName>
    <alternativeName>
        <fullName evidence="16">StAR-related lipid transfer protein 10</fullName>
    </alternativeName>
</protein>
<evidence type="ECO:0000313" key="19">
    <source>
        <dbReference type="EMBL" id="KAH7968221.1"/>
    </source>
</evidence>
<evidence type="ECO:0000256" key="4">
    <source>
        <dbReference type="ARBA" id="ARBA00022448"/>
    </source>
</evidence>
<keyword evidence="10" id="KW-0969">Cilium</keyword>
<evidence type="ECO:0000256" key="5">
    <source>
        <dbReference type="ARBA" id="ARBA00022490"/>
    </source>
</evidence>
<keyword evidence="7" id="KW-0282">Flagellum</keyword>
<feature type="compositionally biased region" description="Basic and acidic residues" evidence="17">
    <location>
        <begin position="287"/>
        <end position="296"/>
    </location>
</feature>
<evidence type="ECO:0000256" key="15">
    <source>
        <dbReference type="ARBA" id="ARBA00076937"/>
    </source>
</evidence>
<dbReference type="EMBL" id="JABSTV010001248">
    <property type="protein sequence ID" value="KAH7968221.1"/>
    <property type="molecule type" value="Genomic_DNA"/>
</dbReference>
<dbReference type="SUPFAM" id="SSF55961">
    <property type="entry name" value="Bet v1-like"/>
    <property type="match status" value="1"/>
</dbReference>
<evidence type="ECO:0000256" key="12">
    <source>
        <dbReference type="ARBA" id="ARBA00023136"/>
    </source>
</evidence>
<dbReference type="PROSITE" id="PS50848">
    <property type="entry name" value="START"/>
    <property type="match status" value="1"/>
</dbReference>
<reference evidence="19" key="1">
    <citation type="journal article" date="2020" name="Cell">
        <title>Large-Scale Comparative Analyses of Tick Genomes Elucidate Their Genetic Diversity and Vector Capacities.</title>
        <authorList>
            <consortium name="Tick Genome and Microbiome Consortium (TIGMIC)"/>
            <person name="Jia N."/>
            <person name="Wang J."/>
            <person name="Shi W."/>
            <person name="Du L."/>
            <person name="Sun Y."/>
            <person name="Zhan W."/>
            <person name="Jiang J.F."/>
            <person name="Wang Q."/>
            <person name="Zhang B."/>
            <person name="Ji P."/>
            <person name="Bell-Sakyi L."/>
            <person name="Cui X.M."/>
            <person name="Yuan T.T."/>
            <person name="Jiang B.G."/>
            <person name="Yang W.F."/>
            <person name="Lam T.T."/>
            <person name="Chang Q.C."/>
            <person name="Ding S.J."/>
            <person name="Wang X.J."/>
            <person name="Zhu J.G."/>
            <person name="Ruan X.D."/>
            <person name="Zhao L."/>
            <person name="Wei J.T."/>
            <person name="Ye R.Z."/>
            <person name="Que T.C."/>
            <person name="Du C.H."/>
            <person name="Zhou Y.H."/>
            <person name="Cheng J.X."/>
            <person name="Dai P.F."/>
            <person name="Guo W.B."/>
            <person name="Han X.H."/>
            <person name="Huang E.J."/>
            <person name="Li L.F."/>
            <person name="Wei W."/>
            <person name="Gao Y.C."/>
            <person name="Liu J.Z."/>
            <person name="Shao H.Z."/>
            <person name="Wang X."/>
            <person name="Wang C.C."/>
            <person name="Yang T.C."/>
            <person name="Huo Q.B."/>
            <person name="Li W."/>
            <person name="Chen H.Y."/>
            <person name="Chen S.E."/>
            <person name="Zhou L.G."/>
            <person name="Ni X.B."/>
            <person name="Tian J.H."/>
            <person name="Sheng Y."/>
            <person name="Liu T."/>
            <person name="Pan Y.S."/>
            <person name="Xia L.Y."/>
            <person name="Li J."/>
            <person name="Zhao F."/>
            <person name="Cao W.C."/>
        </authorList>
    </citation>
    <scope>NUCLEOTIDE SEQUENCE</scope>
    <source>
        <strain evidence="19">Rsan-2018</strain>
    </source>
</reference>
<keyword evidence="13" id="KW-0966">Cell projection</keyword>
<keyword evidence="5" id="KW-0963">Cytoplasm</keyword>